<name>A0ABQ9ILM9_9NEOP</name>
<evidence type="ECO:0000313" key="2">
    <source>
        <dbReference type="Proteomes" id="UP001159363"/>
    </source>
</evidence>
<proteinExistence type="predicted"/>
<reference evidence="1 2" key="1">
    <citation type="submission" date="2023-02" db="EMBL/GenBank/DDBJ databases">
        <title>LHISI_Scaffold_Assembly.</title>
        <authorList>
            <person name="Stuart O.P."/>
            <person name="Cleave R."/>
            <person name="Magrath M.J.L."/>
            <person name="Mikheyev A.S."/>
        </authorList>
    </citation>
    <scope>NUCLEOTIDE SEQUENCE [LARGE SCALE GENOMIC DNA]</scope>
    <source>
        <strain evidence="1">Daus_M_001</strain>
        <tissue evidence="1">Leg muscle</tissue>
    </source>
</reference>
<sequence length="80" mass="9038">MIWQNSNPPELCNLTAQQVKILHRNVIEDIVSTGCVWWNQFPYSAYHTFHLSTPSNFSDRGFPTSLRAVAMDNGEEGTAP</sequence>
<organism evidence="1 2">
    <name type="scientific">Dryococelus australis</name>
    <dbReference type="NCBI Taxonomy" id="614101"/>
    <lineage>
        <taxon>Eukaryota</taxon>
        <taxon>Metazoa</taxon>
        <taxon>Ecdysozoa</taxon>
        <taxon>Arthropoda</taxon>
        <taxon>Hexapoda</taxon>
        <taxon>Insecta</taxon>
        <taxon>Pterygota</taxon>
        <taxon>Neoptera</taxon>
        <taxon>Polyneoptera</taxon>
        <taxon>Phasmatodea</taxon>
        <taxon>Verophasmatodea</taxon>
        <taxon>Anareolatae</taxon>
        <taxon>Phasmatidae</taxon>
        <taxon>Eurycanthinae</taxon>
        <taxon>Dryococelus</taxon>
    </lineage>
</organism>
<dbReference type="EMBL" id="JARBHB010000001">
    <property type="protein sequence ID" value="KAJ8897085.1"/>
    <property type="molecule type" value="Genomic_DNA"/>
</dbReference>
<accession>A0ABQ9ILM9</accession>
<keyword evidence="2" id="KW-1185">Reference proteome</keyword>
<protein>
    <submittedName>
        <fullName evidence="1">Uncharacterized protein</fullName>
    </submittedName>
</protein>
<comment type="caution">
    <text evidence="1">The sequence shown here is derived from an EMBL/GenBank/DDBJ whole genome shotgun (WGS) entry which is preliminary data.</text>
</comment>
<evidence type="ECO:0000313" key="1">
    <source>
        <dbReference type="EMBL" id="KAJ8897085.1"/>
    </source>
</evidence>
<gene>
    <name evidence="1" type="ORF">PR048_002431</name>
</gene>
<dbReference type="Proteomes" id="UP001159363">
    <property type="component" value="Chromosome 1"/>
</dbReference>